<dbReference type="InterPro" id="IPR055170">
    <property type="entry name" value="GFO_IDH_MocA-like_dom"/>
</dbReference>
<feature type="domain" description="Alcohol dehydrogenase-like C-terminal" evidence="6">
    <location>
        <begin position="182"/>
        <end position="300"/>
    </location>
</feature>
<dbReference type="Proteomes" id="UP001595764">
    <property type="component" value="Unassembled WGS sequence"/>
</dbReference>
<dbReference type="PANTHER" id="PTHR43350:SF19">
    <property type="entry name" value="D-GULOSIDE 3-DEHYDROGENASE"/>
    <property type="match status" value="1"/>
</dbReference>
<evidence type="ECO:0000259" key="8">
    <source>
        <dbReference type="Pfam" id="PF22725"/>
    </source>
</evidence>
<dbReference type="EMBL" id="JBHRWI010000062">
    <property type="protein sequence ID" value="MFC3516323.1"/>
    <property type="molecule type" value="Genomic_DNA"/>
</dbReference>
<keyword evidence="5" id="KW-0560">Oxidoreductase</keyword>
<comment type="cofactor">
    <cofactor evidence="1">
        <name>Zn(2+)</name>
        <dbReference type="ChEBI" id="CHEBI:29105"/>
    </cofactor>
</comment>
<gene>
    <name evidence="9" type="ORF">ACFORO_39585</name>
</gene>
<dbReference type="Gene3D" id="3.90.180.10">
    <property type="entry name" value="Medium-chain alcohol dehydrogenases, catalytic domain"/>
    <property type="match status" value="1"/>
</dbReference>
<dbReference type="Gene3D" id="3.30.360.10">
    <property type="entry name" value="Dihydrodipicolinate Reductase, domain 2"/>
    <property type="match status" value="1"/>
</dbReference>
<dbReference type="InterPro" id="IPR013149">
    <property type="entry name" value="ADH-like_C"/>
</dbReference>
<evidence type="ECO:0000256" key="1">
    <source>
        <dbReference type="ARBA" id="ARBA00001947"/>
    </source>
</evidence>
<dbReference type="InterPro" id="IPR036291">
    <property type="entry name" value="NAD(P)-bd_dom_sf"/>
</dbReference>
<reference evidence="10" key="1">
    <citation type="journal article" date="2019" name="Int. J. Syst. Evol. Microbiol.">
        <title>The Global Catalogue of Microorganisms (GCM) 10K type strain sequencing project: providing services to taxonomists for standard genome sequencing and annotation.</title>
        <authorList>
            <consortium name="The Broad Institute Genomics Platform"/>
            <consortium name="The Broad Institute Genome Sequencing Center for Infectious Disease"/>
            <person name="Wu L."/>
            <person name="Ma J."/>
        </authorList>
    </citation>
    <scope>NUCLEOTIDE SEQUENCE [LARGE SCALE GENOMIC DNA]</scope>
    <source>
        <strain evidence="10">CGMCC 4.7682</strain>
    </source>
</reference>
<dbReference type="Gene3D" id="3.40.50.720">
    <property type="entry name" value="NAD(P)-binding Rossmann-like Domain"/>
    <property type="match status" value="2"/>
</dbReference>
<dbReference type="PANTHER" id="PTHR43350">
    <property type="entry name" value="NAD-DEPENDENT ALCOHOL DEHYDROGENASE"/>
    <property type="match status" value="1"/>
</dbReference>
<dbReference type="Pfam" id="PF00107">
    <property type="entry name" value="ADH_zinc_N"/>
    <property type="match status" value="1"/>
</dbReference>
<accession>A0ABV7QYT6</accession>
<evidence type="ECO:0000259" key="7">
    <source>
        <dbReference type="Pfam" id="PF01408"/>
    </source>
</evidence>
<dbReference type="InterPro" id="IPR000683">
    <property type="entry name" value="Gfo/Idh/MocA-like_OxRdtase_N"/>
</dbReference>
<dbReference type="CDD" id="cd08255">
    <property type="entry name" value="2-desacetyl-2-hydroxyethyl_bacteriochlorophyllide_like"/>
    <property type="match status" value="1"/>
</dbReference>
<keyword evidence="10" id="KW-1185">Reference proteome</keyword>
<evidence type="ECO:0000256" key="3">
    <source>
        <dbReference type="ARBA" id="ARBA00022723"/>
    </source>
</evidence>
<comment type="caution">
    <text evidence="9">The sequence shown here is derived from an EMBL/GenBank/DDBJ whole genome shotgun (WGS) entry which is preliminary data.</text>
</comment>
<evidence type="ECO:0000256" key="4">
    <source>
        <dbReference type="ARBA" id="ARBA00022833"/>
    </source>
</evidence>
<evidence type="ECO:0000256" key="5">
    <source>
        <dbReference type="ARBA" id="ARBA00023002"/>
    </source>
</evidence>
<evidence type="ECO:0000256" key="2">
    <source>
        <dbReference type="ARBA" id="ARBA00008072"/>
    </source>
</evidence>
<dbReference type="Pfam" id="PF22725">
    <property type="entry name" value="GFO_IDH_MocA_C3"/>
    <property type="match status" value="1"/>
</dbReference>
<feature type="domain" description="Gfo/Idh/MocA-like oxidoreductase N-terminal" evidence="7">
    <location>
        <begin position="403"/>
        <end position="524"/>
    </location>
</feature>
<organism evidence="9 10">
    <name type="scientific">Amycolatopsis halotolerans</name>
    <dbReference type="NCBI Taxonomy" id="330083"/>
    <lineage>
        <taxon>Bacteria</taxon>
        <taxon>Bacillati</taxon>
        <taxon>Actinomycetota</taxon>
        <taxon>Actinomycetes</taxon>
        <taxon>Pseudonocardiales</taxon>
        <taxon>Pseudonocardiaceae</taxon>
        <taxon>Amycolatopsis</taxon>
    </lineage>
</organism>
<dbReference type="Pfam" id="PF01408">
    <property type="entry name" value="GFO_IDH_MocA"/>
    <property type="match status" value="1"/>
</dbReference>
<evidence type="ECO:0000313" key="9">
    <source>
        <dbReference type="EMBL" id="MFC3516323.1"/>
    </source>
</evidence>
<keyword evidence="4" id="KW-0862">Zinc</keyword>
<feature type="domain" description="GFO/IDH/MocA-like oxidoreductase" evidence="8">
    <location>
        <begin position="556"/>
        <end position="624"/>
    </location>
</feature>
<comment type="similarity">
    <text evidence="2">Belongs to the zinc-containing alcohol dehydrogenase family.</text>
</comment>
<dbReference type="SUPFAM" id="SSF51735">
    <property type="entry name" value="NAD(P)-binding Rossmann-fold domains"/>
    <property type="match status" value="2"/>
</dbReference>
<evidence type="ECO:0000259" key="6">
    <source>
        <dbReference type="Pfam" id="PF00107"/>
    </source>
</evidence>
<protein>
    <submittedName>
        <fullName evidence="9">Bi-domain-containing oxidoreductase</fullName>
    </submittedName>
</protein>
<dbReference type="RefSeq" id="WP_377873123.1">
    <property type="nucleotide sequence ID" value="NZ_JBHMAY010000046.1"/>
</dbReference>
<dbReference type="SUPFAM" id="SSF55347">
    <property type="entry name" value="Glyceraldehyde-3-phosphate dehydrogenase-like, C-terminal domain"/>
    <property type="match status" value="1"/>
</dbReference>
<name>A0ABV7QYT6_9PSEU</name>
<sequence>MKQVVQNYKSGELALLDVPVPACKPGGVLVRSQYSLISTGTEMMKVSEAGMSLLGKARSRPDQVAKVMQSVATNGLAATYRKVSGKLDSYTPLGYSLCGVVEQVGEGIDDVVVGDLVACAGNEHALHSELNWVPKNLYAKVPTGLSPRQAAFATVGAIAMQGVRRGEPQLGDLTLVVGLGLIGQLVVQLLVASGARVVGVDPDAQRCELARELGALACGHPASGEIDQAVAELSGGHGVDQVYLAAGGASNDPVELAARLARDRGRVVDIGKISLNLPWNAYYEKELDVRFSRSYGPGRYDPSYELEGRDYPIGYVRWTERRNLECFLDLAARGKLDVTPLISHTADFAKAVETYRALNEGELKAVAVLFRYPDAPPAEDESVVSAVPAAPIVDKRTDPLQWLRIGFIGAGNYASSMILPHLAGDERVLLTDVVTTSALSGANAKRKFGFVAASTDVDALLEDDQVSTVFVVTRHSSHAELTRRALLAGKAVFVEKPLALSEKELRGVVDAVAESGNNRLQVGFNRRFAPLLVEAKNQFGPRVGPASVRYLVNAGRLDANSWYNQADSEGSRFVGEGGHFIDTVSWFLGSDPVSVYATGTPGNHDLQVLLRYADGSTATISYITSGSTAFPKETLEVLADGKVLKFDDFVRASVFGRKRWTSSRLPKARDKGQQAELDAFITALKTGVAMPISLDSLVSTTLATLAVHRSLETGAPVRLEQ</sequence>
<proteinExistence type="inferred from homology"/>
<keyword evidence="3" id="KW-0479">Metal-binding</keyword>
<dbReference type="InterPro" id="IPR011032">
    <property type="entry name" value="GroES-like_sf"/>
</dbReference>
<evidence type="ECO:0000313" key="10">
    <source>
        <dbReference type="Proteomes" id="UP001595764"/>
    </source>
</evidence>
<dbReference type="SUPFAM" id="SSF50129">
    <property type="entry name" value="GroES-like"/>
    <property type="match status" value="1"/>
</dbReference>